<evidence type="ECO:0000313" key="2">
    <source>
        <dbReference type="EMBL" id="KAJ9659872.1"/>
    </source>
</evidence>
<dbReference type="EMBL" id="JAPDRL010000071">
    <property type="protein sequence ID" value="KAJ9659872.1"/>
    <property type="molecule type" value="Genomic_DNA"/>
</dbReference>
<dbReference type="Pfam" id="PF00646">
    <property type="entry name" value="F-box"/>
    <property type="match status" value="1"/>
</dbReference>
<proteinExistence type="predicted"/>
<dbReference type="InterPro" id="IPR001810">
    <property type="entry name" value="F-box_dom"/>
</dbReference>
<dbReference type="PROSITE" id="PS50181">
    <property type="entry name" value="FBOX"/>
    <property type="match status" value="1"/>
</dbReference>
<feature type="domain" description="F-box" evidence="1">
    <location>
        <begin position="1"/>
        <end position="34"/>
    </location>
</feature>
<dbReference type="SUPFAM" id="SSF81383">
    <property type="entry name" value="F-box domain"/>
    <property type="match status" value="1"/>
</dbReference>
<sequence length="544" mass="61009">MMLLDLPPELLVLILIKLDPDSFYIALLVCKTIRYHARGSRALLHNQLDRLSGPRVCDGYSAENLLKTFKLRAHANLLDGADILTDVTCFKPGRAIHLQQSRVFRCCDEHTIAAIVDKKDATVRLYDCTDFSPRLRHILTPECLDVDEHVRFEALQIAFWNGRSSLICPDRISVLYRWKVLGEQSHPFVKDAAERAVNFLKLVTYNFFRTEAKIEHIQEIVRVPNQEPVGLAVGHDTIAVIAWQGSQLSTGPCQFIAYQRSQQVGLDAFSPGPVSKPFVLAGAYTNGEALPVLPVTNIKIIHRRLDIFFGGSPVPTWHLKRYDLKDSAIVSDGEFRAHDLDDDEDVQSFHCGSALHITLDRRPGPAAGCYLLKSVHYPAECTRFDPTEKYASLEHRVVAKLEILDMHLQSSLGIIMAVSHDSRRIALATWDTVLVYALDPSAFLSREYCGLAADKGSDDNAYLEQCGHEFYGKSEEYENVVGLRPVQLPKSGVVFSLAFWGQDELWGLTDRGLVKWRFGARCNGSRKEMALLSLFLSCGNARGI</sequence>
<gene>
    <name evidence="2" type="ORF">H2201_007130</name>
</gene>
<accession>A0ABQ9NJN8</accession>
<comment type="caution">
    <text evidence="2">The sequence shown here is derived from an EMBL/GenBank/DDBJ whole genome shotgun (WGS) entry which is preliminary data.</text>
</comment>
<name>A0ABQ9NJN8_9PEZI</name>
<evidence type="ECO:0000259" key="1">
    <source>
        <dbReference type="PROSITE" id="PS50181"/>
    </source>
</evidence>
<evidence type="ECO:0000313" key="3">
    <source>
        <dbReference type="Proteomes" id="UP001172684"/>
    </source>
</evidence>
<dbReference type="CDD" id="cd09917">
    <property type="entry name" value="F-box_SF"/>
    <property type="match status" value="1"/>
</dbReference>
<dbReference type="Proteomes" id="UP001172684">
    <property type="component" value="Unassembled WGS sequence"/>
</dbReference>
<dbReference type="InterPro" id="IPR036047">
    <property type="entry name" value="F-box-like_dom_sf"/>
</dbReference>
<reference evidence="2" key="1">
    <citation type="submission" date="2022-10" db="EMBL/GenBank/DDBJ databases">
        <title>Culturing micro-colonial fungi from biological soil crusts in the Mojave desert and describing Neophaeococcomyces mojavensis, and introducing the new genera and species Taxawa tesnikishii.</title>
        <authorList>
            <person name="Kurbessoian T."/>
            <person name="Stajich J.E."/>
        </authorList>
    </citation>
    <scope>NUCLEOTIDE SEQUENCE</scope>
    <source>
        <strain evidence="2">TK_1</strain>
    </source>
</reference>
<organism evidence="2 3">
    <name type="scientific">Coniosporium apollinis</name>
    <dbReference type="NCBI Taxonomy" id="61459"/>
    <lineage>
        <taxon>Eukaryota</taxon>
        <taxon>Fungi</taxon>
        <taxon>Dikarya</taxon>
        <taxon>Ascomycota</taxon>
        <taxon>Pezizomycotina</taxon>
        <taxon>Dothideomycetes</taxon>
        <taxon>Dothideomycetes incertae sedis</taxon>
        <taxon>Coniosporium</taxon>
    </lineage>
</organism>
<keyword evidence="3" id="KW-1185">Reference proteome</keyword>
<protein>
    <recommendedName>
        <fullName evidence="1">F-box domain-containing protein</fullName>
    </recommendedName>
</protein>